<evidence type="ECO:0000256" key="3">
    <source>
        <dbReference type="ARBA" id="ARBA00023163"/>
    </source>
</evidence>
<dbReference type="PANTHER" id="PTHR24567:SF74">
    <property type="entry name" value="HTH-TYPE TRANSCRIPTIONAL REGULATOR ARCR"/>
    <property type="match status" value="1"/>
</dbReference>
<dbReference type="Gene3D" id="2.60.120.10">
    <property type="entry name" value="Jelly Rolls"/>
    <property type="match status" value="1"/>
</dbReference>
<dbReference type="GO" id="GO:0005829">
    <property type="term" value="C:cytosol"/>
    <property type="evidence" value="ECO:0007669"/>
    <property type="project" value="TreeGrafter"/>
</dbReference>
<evidence type="ECO:0000256" key="2">
    <source>
        <dbReference type="ARBA" id="ARBA00023125"/>
    </source>
</evidence>
<dbReference type="InterPro" id="IPR000595">
    <property type="entry name" value="cNMP-bd_dom"/>
</dbReference>
<accession>A0A646KU04</accession>
<dbReference type="SUPFAM" id="SSF46785">
    <property type="entry name" value="Winged helix' DNA-binding domain"/>
    <property type="match status" value="1"/>
</dbReference>
<proteinExistence type="predicted"/>
<keyword evidence="8" id="KW-1185">Reference proteome</keyword>
<name>A0A646KU04_STRJU</name>
<feature type="region of interest" description="Disordered" evidence="4">
    <location>
        <begin position="1"/>
        <end position="34"/>
    </location>
</feature>
<sequence length="252" mass="26345">MLPSTGCRPVTGGGPVRDEVRRPPDSGVSGLTGPQVFSPGQLALLQGAGVPQTWRRGDTLLRQGETADRAILLTGGMVKIVSESVGGYTSLLAFRGPGELVGELACIDGGVRSASVVALQDGCGTAMAGGRFTALLRANGDLGLAVLRSISTRLRHADVQRKALGAEPAAVRVARLLVELADRYGTKTPNWAPSARSVRITQHELSGAVGTSRESVVRTLRKLQSEELVATRRGSIVVLDPAGLAAWEPDRP</sequence>
<evidence type="ECO:0000256" key="1">
    <source>
        <dbReference type="ARBA" id="ARBA00023015"/>
    </source>
</evidence>
<evidence type="ECO:0000313" key="8">
    <source>
        <dbReference type="Proteomes" id="UP000419138"/>
    </source>
</evidence>
<organism evidence="7 8">
    <name type="scientific">Streptomyces jumonjinensis</name>
    <dbReference type="NCBI Taxonomy" id="1945"/>
    <lineage>
        <taxon>Bacteria</taxon>
        <taxon>Bacillati</taxon>
        <taxon>Actinomycetota</taxon>
        <taxon>Actinomycetes</taxon>
        <taxon>Kitasatosporales</taxon>
        <taxon>Streptomycetaceae</taxon>
        <taxon>Streptomyces</taxon>
    </lineage>
</organism>
<dbReference type="PANTHER" id="PTHR24567">
    <property type="entry name" value="CRP FAMILY TRANSCRIPTIONAL REGULATORY PROTEIN"/>
    <property type="match status" value="1"/>
</dbReference>
<dbReference type="AlphaFoldDB" id="A0A646KU04"/>
<dbReference type="Proteomes" id="UP000419138">
    <property type="component" value="Unassembled WGS sequence"/>
</dbReference>
<evidence type="ECO:0000256" key="4">
    <source>
        <dbReference type="SAM" id="MobiDB-lite"/>
    </source>
</evidence>
<dbReference type="PROSITE" id="PS51063">
    <property type="entry name" value="HTH_CRP_2"/>
    <property type="match status" value="1"/>
</dbReference>
<feature type="domain" description="HTH crp-type" evidence="6">
    <location>
        <begin position="167"/>
        <end position="242"/>
    </location>
</feature>
<evidence type="ECO:0000259" key="6">
    <source>
        <dbReference type="PROSITE" id="PS51063"/>
    </source>
</evidence>
<dbReference type="EMBL" id="VCLA01000201">
    <property type="protein sequence ID" value="MQT05351.1"/>
    <property type="molecule type" value="Genomic_DNA"/>
</dbReference>
<dbReference type="InterPro" id="IPR050397">
    <property type="entry name" value="Env_Response_Regulators"/>
</dbReference>
<protein>
    <submittedName>
        <fullName evidence="7">Crp/Fnr family transcriptional regulator</fullName>
    </submittedName>
</protein>
<dbReference type="InterPro" id="IPR012318">
    <property type="entry name" value="HTH_CRP"/>
</dbReference>
<dbReference type="CDD" id="cd00038">
    <property type="entry name" value="CAP_ED"/>
    <property type="match status" value="1"/>
</dbReference>
<evidence type="ECO:0000313" key="7">
    <source>
        <dbReference type="EMBL" id="MQT05351.1"/>
    </source>
</evidence>
<dbReference type="InterPro" id="IPR036390">
    <property type="entry name" value="WH_DNA-bd_sf"/>
</dbReference>
<comment type="caution">
    <text evidence="7">The sequence shown here is derived from an EMBL/GenBank/DDBJ whole genome shotgun (WGS) entry which is preliminary data.</text>
</comment>
<evidence type="ECO:0000259" key="5">
    <source>
        <dbReference type="PROSITE" id="PS50042"/>
    </source>
</evidence>
<gene>
    <name evidence="7" type="ORF">FF041_36190</name>
</gene>
<dbReference type="OrthoDB" id="41390at2"/>
<dbReference type="InterPro" id="IPR018490">
    <property type="entry name" value="cNMP-bd_dom_sf"/>
</dbReference>
<dbReference type="SMART" id="SM00100">
    <property type="entry name" value="cNMP"/>
    <property type="match status" value="1"/>
</dbReference>
<keyword evidence="2" id="KW-0238">DNA-binding</keyword>
<dbReference type="SUPFAM" id="SSF51206">
    <property type="entry name" value="cAMP-binding domain-like"/>
    <property type="match status" value="1"/>
</dbReference>
<dbReference type="GO" id="GO:0003677">
    <property type="term" value="F:DNA binding"/>
    <property type="evidence" value="ECO:0007669"/>
    <property type="project" value="UniProtKB-KW"/>
</dbReference>
<keyword evidence="1" id="KW-0805">Transcription regulation</keyword>
<dbReference type="GO" id="GO:0003700">
    <property type="term" value="F:DNA-binding transcription factor activity"/>
    <property type="evidence" value="ECO:0007669"/>
    <property type="project" value="TreeGrafter"/>
</dbReference>
<dbReference type="SMART" id="SM00419">
    <property type="entry name" value="HTH_CRP"/>
    <property type="match status" value="1"/>
</dbReference>
<dbReference type="Pfam" id="PF00027">
    <property type="entry name" value="cNMP_binding"/>
    <property type="match status" value="1"/>
</dbReference>
<dbReference type="PROSITE" id="PS50042">
    <property type="entry name" value="CNMP_BINDING_3"/>
    <property type="match status" value="1"/>
</dbReference>
<dbReference type="InterPro" id="IPR014710">
    <property type="entry name" value="RmlC-like_jellyroll"/>
</dbReference>
<reference evidence="7 8" key="1">
    <citation type="submission" date="2019-05" db="EMBL/GenBank/DDBJ databases">
        <title>Comparative genomics and metabolomics analyses of clavulanic acid producing Streptomyces species provides insight into specialized metabolism and evolution of beta-lactam biosynthetic gene clusters.</title>
        <authorList>
            <person name="Moore M.A."/>
            <person name="Cruz-Morales P."/>
            <person name="Barona Gomez F."/>
            <person name="Kapil T."/>
        </authorList>
    </citation>
    <scope>NUCLEOTIDE SEQUENCE [LARGE SCALE GENOMIC DNA]</scope>
    <source>
        <strain evidence="7 8">NRRL 5741</strain>
    </source>
</reference>
<dbReference type="Pfam" id="PF13545">
    <property type="entry name" value="HTH_Crp_2"/>
    <property type="match status" value="1"/>
</dbReference>
<feature type="domain" description="Cyclic nucleotide-binding" evidence="5">
    <location>
        <begin position="51"/>
        <end position="142"/>
    </location>
</feature>
<keyword evidence="3" id="KW-0804">Transcription</keyword>